<evidence type="ECO:0000256" key="2">
    <source>
        <dbReference type="ARBA" id="ARBA00022723"/>
    </source>
</evidence>
<dbReference type="PANTHER" id="PTHR32479:SF19">
    <property type="entry name" value="ANAEROBIC GLYCEROL-3-PHOSPHATE DEHYDROGENASE SUBUNIT C"/>
    <property type="match status" value="1"/>
</dbReference>
<proteinExistence type="predicted"/>
<keyword evidence="3" id="KW-0677">Repeat</keyword>
<dbReference type="InterPro" id="IPR004017">
    <property type="entry name" value="Cys_rich_dom"/>
</dbReference>
<dbReference type="PROSITE" id="PS00198">
    <property type="entry name" value="4FE4S_FER_1"/>
    <property type="match status" value="1"/>
</dbReference>
<accession>A0A4R3LVN5</accession>
<protein>
    <submittedName>
        <fullName evidence="7">Fe-S oxidoreductase</fullName>
    </submittedName>
</protein>
<feature type="domain" description="4Fe-4S ferredoxin-type" evidence="6">
    <location>
        <begin position="11"/>
        <end position="42"/>
    </location>
</feature>
<dbReference type="GO" id="GO:0046872">
    <property type="term" value="F:metal ion binding"/>
    <property type="evidence" value="ECO:0007669"/>
    <property type="project" value="UniProtKB-KW"/>
</dbReference>
<keyword evidence="8" id="KW-1185">Reference proteome</keyword>
<sequence length="446" mass="48060">MSAAGFADALSARTADILDRCTRCARCFEICPMTGPAGLAAADPEATVTGVLGLISGGSSTPEAERWATACSGSGTCIPACNDGVNPRFMLALGKLALARRAEDAVRRAKGNASFRTMSRGVKILSRIQMAPDTLARFEREEPAPEAVEVVFYTGCNLLKTPHIALLCFDILDRIGVSYAVMGGPGDCCGVLQFRTGDIEGSGRIAYRTTDRFGRFKASTVLSWCPTCQVQIAENVLPGRWTQSIGGLGYELEAFVVFLDRHLDRLRPHLSKVVNKRVGLHEHPGVAGVAAAAERILKAVPGLDFVDLAQPSVGWMCNTLQPLPAYKRSLHSDLLEAAAAAGVTTLAGVYHACHRELCTHQRDWPFEIVNFLELVGESMGIAHEDHFKRLKMMQDVEAVLADVADLAALHGLRTEEVREVILDALLSEQPLPLRAPAGDPGLHRPD</sequence>
<evidence type="ECO:0000256" key="5">
    <source>
        <dbReference type="ARBA" id="ARBA00023014"/>
    </source>
</evidence>
<dbReference type="Pfam" id="PF02754">
    <property type="entry name" value="CCG"/>
    <property type="match status" value="1"/>
</dbReference>
<keyword evidence="2" id="KW-0479">Metal-binding</keyword>
<evidence type="ECO:0000256" key="1">
    <source>
        <dbReference type="ARBA" id="ARBA00022485"/>
    </source>
</evidence>
<organism evidence="7 8">
    <name type="scientific">Aquabacter spiritensis</name>
    <dbReference type="NCBI Taxonomy" id="933073"/>
    <lineage>
        <taxon>Bacteria</taxon>
        <taxon>Pseudomonadati</taxon>
        <taxon>Pseudomonadota</taxon>
        <taxon>Alphaproteobacteria</taxon>
        <taxon>Hyphomicrobiales</taxon>
        <taxon>Xanthobacteraceae</taxon>
        <taxon>Aquabacter</taxon>
    </lineage>
</organism>
<name>A0A4R3LVN5_9HYPH</name>
<keyword evidence="1" id="KW-0004">4Fe-4S</keyword>
<evidence type="ECO:0000313" key="8">
    <source>
        <dbReference type="Proteomes" id="UP000294664"/>
    </source>
</evidence>
<reference evidence="7 8" key="1">
    <citation type="submission" date="2019-03" db="EMBL/GenBank/DDBJ databases">
        <title>Genomic Encyclopedia of Type Strains, Phase IV (KMG-IV): sequencing the most valuable type-strain genomes for metagenomic binning, comparative biology and taxonomic classification.</title>
        <authorList>
            <person name="Goeker M."/>
        </authorList>
    </citation>
    <scope>NUCLEOTIDE SEQUENCE [LARGE SCALE GENOMIC DNA]</scope>
    <source>
        <strain evidence="7 8">DSM 9035</strain>
    </source>
</reference>
<keyword evidence="5" id="KW-0411">Iron-sulfur</keyword>
<dbReference type="GO" id="GO:0016491">
    <property type="term" value="F:oxidoreductase activity"/>
    <property type="evidence" value="ECO:0007669"/>
    <property type="project" value="UniProtKB-ARBA"/>
</dbReference>
<gene>
    <name evidence="7" type="ORF">EDC64_10655</name>
</gene>
<keyword evidence="4" id="KW-0408">Iron</keyword>
<dbReference type="SUPFAM" id="SSF54862">
    <property type="entry name" value="4Fe-4S ferredoxins"/>
    <property type="match status" value="1"/>
</dbReference>
<dbReference type="InterPro" id="IPR017900">
    <property type="entry name" value="4Fe4S_Fe_S_CS"/>
</dbReference>
<comment type="caution">
    <text evidence="7">The sequence shown here is derived from an EMBL/GenBank/DDBJ whole genome shotgun (WGS) entry which is preliminary data.</text>
</comment>
<dbReference type="RefSeq" id="WP_132031402.1">
    <property type="nucleotide sequence ID" value="NZ_SMAI01000006.1"/>
</dbReference>
<evidence type="ECO:0000313" key="7">
    <source>
        <dbReference type="EMBL" id="TCT04624.1"/>
    </source>
</evidence>
<dbReference type="PANTHER" id="PTHR32479">
    <property type="entry name" value="GLYCOLATE OXIDASE IRON-SULFUR SUBUNIT"/>
    <property type="match status" value="1"/>
</dbReference>
<evidence type="ECO:0000256" key="3">
    <source>
        <dbReference type="ARBA" id="ARBA00022737"/>
    </source>
</evidence>
<dbReference type="InterPro" id="IPR017896">
    <property type="entry name" value="4Fe4S_Fe-S-bd"/>
</dbReference>
<dbReference type="OrthoDB" id="9794954at2"/>
<dbReference type="GO" id="GO:0051539">
    <property type="term" value="F:4 iron, 4 sulfur cluster binding"/>
    <property type="evidence" value="ECO:0007669"/>
    <property type="project" value="UniProtKB-KW"/>
</dbReference>
<dbReference type="EMBL" id="SMAI01000006">
    <property type="protein sequence ID" value="TCT04624.1"/>
    <property type="molecule type" value="Genomic_DNA"/>
</dbReference>
<dbReference type="Proteomes" id="UP000294664">
    <property type="component" value="Unassembled WGS sequence"/>
</dbReference>
<dbReference type="AlphaFoldDB" id="A0A4R3LVN5"/>
<evidence type="ECO:0000259" key="6">
    <source>
        <dbReference type="PROSITE" id="PS51379"/>
    </source>
</evidence>
<dbReference type="PROSITE" id="PS51379">
    <property type="entry name" value="4FE4S_FER_2"/>
    <property type="match status" value="1"/>
</dbReference>
<evidence type="ECO:0000256" key="4">
    <source>
        <dbReference type="ARBA" id="ARBA00023004"/>
    </source>
</evidence>